<protein>
    <submittedName>
        <fullName evidence="5">WSC-domain-containing protein</fullName>
    </submittedName>
</protein>
<sequence>MKSVGLVRSLLSLALCKASWGWHATDSIMDADSAATGYLPSHNIDPSVITGGAFGQIWSFSVPASSVGLQEQFYSKLLVYTPSSTGRQVVIGFSEQNRIYVLDAANGTMINMRDMSSEGESPFLVSDLGNCNDISGTIGITGTPVIDNSTDTIYFWAKSYLSQGQRGYQNGAYRFHAVDAVTLKERAGFPTNIEGQYADNDQTRYFTGGGVLQRTSLNLINGVVYAGFGGHCDLFNYTGWVVGMRASTGAFVTAYSTSAGSRAPAQDGTWNGGGGGCGVWQSGAIITSDNPGRLFYATGNGYRNPVNGQTAASGRTHLDTLSECIVNMAIDPTTGVITQQDYFEPYTYQAIDAADRDLGSGGVSILPFSGGGVSRLGITAGKNGQAYVVNADNLGGYKMGSGGSDAIIQTITPPSGTAMFGNVGSYPLEGGYIYVTPVGSPTYVYALGYDNSGKPAFSLVGQTPDSCTGRVGTGSATITSLDNQPGSAVLWLSDPDAGIRAYSAVPQNGVLTKITLPAVPTLPKFHRPAFGNGRYYTATYTGQILGFGSPVALPFDCGSGLNFGEVPIGQQSTLNITCTAKIGITKISGLNIGNSLYNVSLSSLPQGSLKAGQSFTFPVTFNLTGYVLQSGSTSAPSVVPGIQAGSITLTTVNTVTGYSTSQPISVSGQSTSAGPYAAINPAAVDFAPLVLGSAAAAGGSQNTLVIMNLGKSPMTILGYGYTFGKPTGSDAHFTNITQNENGTYLLDANGYFTTDDLPTVGSTIAPGSSVITHMNFLCDVLGDFFTTFTIWTDGGMAYSVLTGSADSAPIALLEISTSEGGWTTIGNCEDASGTCVYQIDMGTSTGLTTSELIIRFTNNGGSDLIVDKSKPPLGSVLGAENPSTDLSEGMVIAPGKSTTAAVFFSPGASQLNSDPVVYSGAWTLNVNDLSFKVHVLNFTGTLQGKVVGPTLPNGSPRFKYLGCYQDSSTARIETTQFTFVNNTNGLCQSQAVTSKAVFAGLEYKSECWVGRAIPPDSSKVADYNCQGYLCAGDASETCGGPGGYATFWYDSTGYFPENNTLAAAFLPPSNLKSIGNYIYAGCRTDSTASRALSGKIVGATSTNTIESCAAACSGFSFFGTEYGQECYCGNTVASGSSVAAESSCSYACAGNPAELCGGSSRISIYALNGTSISNPSSSSSSSASGTRTASGTSSSTSSAAATGTPSNLPTVASYAYVDCYTDAVASRTLAEKNTQADDMTVEECAAFCSGYGFFGIEYAFECYCGNAILNGATPATDGRCNMVCKGNAQELCGGSNGLSLYQLKSSSSSSTSSGSTSTASQSTSVTLVSSVSTTSSSSSSIAATPTVTVTCPASNNTIYTSLNGKAFLLECYIDHAAGDLTMKYYFVDGTNIVAFYELSLDELVYSIFNVLDDELDIDEQPHHHNLNVLFDPSFIQYHFIYHDRIYHDVIYHDVIYHDVIYHDVIYHDVIYHDFTEHIFDEQLTNYSEHQQHPEFQFLSYFFDVDFDLNTAARALNGTSTTSSSMTVEMCQVFCASKNYGLAGIEYSTQCYCGLDLAPGYAYGQTGCTMPCAGDASEICGGKSRLSVYRNTTYATPVIPQSVSVGDKEVDFQGCFTDSSTARLLSRFTWTSTTLVTVEACAAKCASRGYGVSGTEHGGECYCGDAVPSSSNLTDVWNCGVSFCSGNASEFCGGNKALAVYA</sequence>
<dbReference type="EMBL" id="JANBVO010000018">
    <property type="protein sequence ID" value="KAJ9143839.1"/>
    <property type="molecule type" value="Genomic_DNA"/>
</dbReference>
<feature type="domain" description="WSC" evidence="4">
    <location>
        <begin position="1213"/>
        <end position="1304"/>
    </location>
</feature>
<proteinExistence type="predicted"/>
<dbReference type="SMART" id="SM00321">
    <property type="entry name" value="WSC"/>
    <property type="match status" value="5"/>
</dbReference>
<dbReference type="PANTHER" id="PTHR45964:SF5">
    <property type="entry name" value="WSCD FAMILY MEMBER CG9164"/>
    <property type="match status" value="1"/>
</dbReference>
<feature type="domain" description="WSC" evidence="4">
    <location>
        <begin position="957"/>
        <end position="1050"/>
    </location>
</feature>
<evidence type="ECO:0000256" key="3">
    <source>
        <dbReference type="SAM" id="SignalP"/>
    </source>
</evidence>
<keyword evidence="6" id="KW-1185">Reference proteome</keyword>
<evidence type="ECO:0000259" key="4">
    <source>
        <dbReference type="PROSITE" id="PS51212"/>
    </source>
</evidence>
<evidence type="ECO:0000256" key="2">
    <source>
        <dbReference type="SAM" id="MobiDB-lite"/>
    </source>
</evidence>
<dbReference type="PROSITE" id="PS51212">
    <property type="entry name" value="WSC"/>
    <property type="match status" value="5"/>
</dbReference>
<comment type="caution">
    <text evidence="5">The sequence shown here is derived from an EMBL/GenBank/DDBJ whole genome shotgun (WGS) entry which is preliminary data.</text>
</comment>
<dbReference type="Pfam" id="PF01822">
    <property type="entry name" value="WSC"/>
    <property type="match status" value="5"/>
</dbReference>
<feature type="domain" description="WSC" evidence="4">
    <location>
        <begin position="1608"/>
        <end position="1701"/>
    </location>
</feature>
<gene>
    <name evidence="5" type="ORF">NKR23_g6339</name>
</gene>
<dbReference type="InterPro" id="IPR002889">
    <property type="entry name" value="WSC_carb-bd"/>
</dbReference>
<organism evidence="5 6">
    <name type="scientific">Pleurostoma richardsiae</name>
    <dbReference type="NCBI Taxonomy" id="41990"/>
    <lineage>
        <taxon>Eukaryota</taxon>
        <taxon>Fungi</taxon>
        <taxon>Dikarya</taxon>
        <taxon>Ascomycota</taxon>
        <taxon>Pezizomycotina</taxon>
        <taxon>Sordariomycetes</taxon>
        <taxon>Sordariomycetidae</taxon>
        <taxon>Calosphaeriales</taxon>
        <taxon>Pleurostomataceae</taxon>
        <taxon>Pleurostoma</taxon>
    </lineage>
</organism>
<name>A0AA38RPT2_9PEZI</name>
<evidence type="ECO:0000256" key="1">
    <source>
        <dbReference type="ARBA" id="ARBA00022737"/>
    </source>
</evidence>
<feature type="region of interest" description="Disordered" evidence="2">
    <location>
        <begin position="1172"/>
        <end position="1205"/>
    </location>
</feature>
<feature type="signal peptide" evidence="3">
    <location>
        <begin position="1"/>
        <end position="21"/>
    </location>
</feature>
<dbReference type="InterPro" id="IPR011047">
    <property type="entry name" value="Quinoprotein_ADH-like_sf"/>
</dbReference>
<evidence type="ECO:0000313" key="5">
    <source>
        <dbReference type="EMBL" id="KAJ9143839.1"/>
    </source>
</evidence>
<reference evidence="5" key="1">
    <citation type="submission" date="2022-07" db="EMBL/GenBank/DDBJ databases">
        <title>Fungi with potential for degradation of polypropylene.</title>
        <authorList>
            <person name="Gostincar C."/>
        </authorList>
    </citation>
    <scope>NUCLEOTIDE SEQUENCE</scope>
    <source>
        <strain evidence="5">EXF-13308</strain>
    </source>
</reference>
<dbReference type="InterPro" id="IPR051589">
    <property type="entry name" value="Sialate-O-sulfotransferase"/>
</dbReference>
<dbReference type="PANTHER" id="PTHR45964">
    <property type="entry name" value="WSCD FAMILY MEMBER CG9164"/>
    <property type="match status" value="1"/>
</dbReference>
<keyword evidence="1" id="KW-0677">Repeat</keyword>
<feature type="domain" description="WSC" evidence="4">
    <location>
        <begin position="1499"/>
        <end position="1591"/>
    </location>
</feature>
<feature type="chain" id="PRO_5041244722" evidence="3">
    <location>
        <begin position="22"/>
        <end position="1701"/>
    </location>
</feature>
<dbReference type="Proteomes" id="UP001174694">
    <property type="component" value="Unassembled WGS sequence"/>
</dbReference>
<keyword evidence="3" id="KW-0732">Signal</keyword>
<accession>A0AA38RPT2</accession>
<dbReference type="SUPFAM" id="SSF50998">
    <property type="entry name" value="Quinoprotein alcohol dehydrogenase-like"/>
    <property type="match status" value="1"/>
</dbReference>
<feature type="domain" description="WSC" evidence="4">
    <location>
        <begin position="1076"/>
        <end position="1168"/>
    </location>
</feature>
<evidence type="ECO:0000313" key="6">
    <source>
        <dbReference type="Proteomes" id="UP001174694"/>
    </source>
</evidence>